<feature type="compositionally biased region" description="Basic and acidic residues" evidence="1">
    <location>
        <begin position="782"/>
        <end position="807"/>
    </location>
</feature>
<dbReference type="AlphaFoldDB" id="A0A061QUE8"/>
<feature type="region of interest" description="Disordered" evidence="1">
    <location>
        <begin position="49"/>
        <end position="511"/>
    </location>
</feature>
<feature type="compositionally biased region" description="Basic and acidic residues" evidence="1">
    <location>
        <begin position="220"/>
        <end position="231"/>
    </location>
</feature>
<proteinExistence type="predicted"/>
<reference evidence="2" key="1">
    <citation type="submission" date="2014-05" db="EMBL/GenBank/DDBJ databases">
        <title>The transcriptome of the halophilic microalga Tetraselmis sp. GSL018 isolated from the Great Salt Lake, Utah.</title>
        <authorList>
            <person name="Jinkerson R.E."/>
            <person name="D'Adamo S."/>
            <person name="Posewitz M.C."/>
        </authorList>
    </citation>
    <scope>NUCLEOTIDE SEQUENCE</scope>
    <source>
        <strain evidence="2">GSL018</strain>
    </source>
</reference>
<feature type="region of interest" description="Disordered" evidence="1">
    <location>
        <begin position="755"/>
        <end position="807"/>
    </location>
</feature>
<feature type="compositionally biased region" description="Polar residues" evidence="1">
    <location>
        <begin position="106"/>
        <end position="117"/>
    </location>
</feature>
<evidence type="ECO:0000313" key="2">
    <source>
        <dbReference type="EMBL" id="JAC63353.1"/>
    </source>
</evidence>
<feature type="compositionally biased region" description="Basic and acidic residues" evidence="1">
    <location>
        <begin position="280"/>
        <end position="296"/>
    </location>
</feature>
<protein>
    <submittedName>
        <fullName evidence="2">Uncharacterized protein</fullName>
    </submittedName>
</protein>
<feature type="compositionally biased region" description="Pro residues" evidence="1">
    <location>
        <begin position="130"/>
        <end position="140"/>
    </location>
</feature>
<name>A0A061QUE8_9CHLO</name>
<accession>A0A061QUE8</accession>
<organism evidence="2">
    <name type="scientific">Tetraselmis sp. GSL018</name>
    <dbReference type="NCBI Taxonomy" id="582737"/>
    <lineage>
        <taxon>Eukaryota</taxon>
        <taxon>Viridiplantae</taxon>
        <taxon>Chlorophyta</taxon>
        <taxon>core chlorophytes</taxon>
        <taxon>Chlorodendrophyceae</taxon>
        <taxon>Chlorodendrales</taxon>
        <taxon>Chlorodendraceae</taxon>
        <taxon>Tetraselmis</taxon>
    </lineage>
</organism>
<feature type="compositionally biased region" description="Low complexity" evidence="1">
    <location>
        <begin position="232"/>
        <end position="253"/>
    </location>
</feature>
<dbReference type="PANTHER" id="PTHR47871:SF2">
    <property type="entry name" value="OS03G0221300 PROTEIN"/>
    <property type="match status" value="1"/>
</dbReference>
<sequence length="807" mass="85748">MLATATSGWTLCTAGFFGLASPSQLRRAASRSCSGWWTAFTLGWCRSSRRPSGSWLRPTRGSRSLRAAAQSLTGARRPRRSARRSSSSASGRFPGERRRFLPGRRSCSSASAGLTSGRQGGQPLWAERPAAPPPPPPPPQQQQQLPRDTDSLNGEPLPSGGQCCAGQRARSAEPGAGIEGRGVAQHAPAPQTDSAFSNGNKAEGPCVKAKQDNPSISQSRSEEGGRGDGRARPGAAARAPPASAAAKACGDADNLPRRRPAAEAAEADPGQGSPDSEPGSEARRAPDLHGRGEWPRRPVPNPKRRRVSPAKEAQVGRAEAGAPACGPTRGGSRGARSRGGRGLFCKNGHRGRSRDRNGGGQKWWETNPIAPVIRRHRAPAPTPEAPGRPPPPSEAAPEPEPKAQPPTPEDSGGQALREGRGTGAAPEEGLPAAVKLEEDADSDVPLAERQTAIQLRDAQPACKPGVAPGSSYPKVEPGSTRESHAGPMAGRRPRRPRHGCSSDGDGDPPATAAAALAEDAPVLLEILRDEEMLDEIPLLDLGPAAENFSALKDIVHEVFASVPERAQQDQQGPPAARGKDSRAYSIAALKCLLERVRAYSQPRGNRVDGASRSPVSWGWCRELHSFLFVFEAANRIILERPEYGMASYFFEMEEPMSVSDQVARLVSCMSVPGINRGDLLEDSQLLRQAQLSPEQVQQLQRCGFSVDKGLASLLNFCERVTHDHKMDADEWKEKISRHILRGAYMGRIHKTYGSGSGAGGGGETPLAAGSGGVSPVPNEEPADTKPSEELLRSLHVHIKSESMDTLD</sequence>
<evidence type="ECO:0000256" key="1">
    <source>
        <dbReference type="SAM" id="MobiDB-lite"/>
    </source>
</evidence>
<feature type="compositionally biased region" description="Polar residues" evidence="1">
    <location>
        <begin position="191"/>
        <end position="200"/>
    </location>
</feature>
<dbReference type="EMBL" id="GBEZ01023539">
    <property type="protein sequence ID" value="JAC63353.1"/>
    <property type="molecule type" value="Transcribed_RNA"/>
</dbReference>
<dbReference type="PANTHER" id="PTHR47871">
    <property type="entry name" value="NAC DOMAIN-CONTAINING PROTEIN 8"/>
    <property type="match status" value="1"/>
</dbReference>
<gene>
    <name evidence="2" type="ORF">TSPGSL018_20872</name>
</gene>
<feature type="compositionally biased region" description="Pro residues" evidence="1">
    <location>
        <begin position="380"/>
        <end position="394"/>
    </location>
</feature>